<dbReference type="EMBL" id="JBIMPR010000003">
    <property type="protein sequence ID" value="MFH5773609.1"/>
    <property type="molecule type" value="Genomic_DNA"/>
</dbReference>
<proteinExistence type="predicted"/>
<keyword evidence="3" id="KW-1185">Reference proteome</keyword>
<gene>
    <name evidence="2" type="ORF">ACHFJ0_05105</name>
</gene>
<comment type="caution">
    <text evidence="2">The sequence shown here is derived from an EMBL/GenBank/DDBJ whole genome shotgun (WGS) entry which is preliminary data.</text>
</comment>
<accession>A0ABW7LIJ1</accession>
<name>A0ABW7LIJ1_9RHOB</name>
<reference evidence="2 3" key="1">
    <citation type="submission" date="2024-10" db="EMBL/GenBank/DDBJ databases">
        <title>Paracoccus drimophilus sp. nov., a novel bacterium from corn roots in Hunan.</title>
        <authorList>
            <person name="Li X."/>
        </authorList>
    </citation>
    <scope>NUCLEOTIDE SEQUENCE [LARGE SCALE GENOMIC DNA]</scope>
    <source>
        <strain evidence="2 3">NGMCC 1.201697</strain>
    </source>
</reference>
<evidence type="ECO:0008006" key="4">
    <source>
        <dbReference type="Google" id="ProtNLM"/>
    </source>
</evidence>
<organism evidence="2 3">
    <name type="scientific">Paracoccus broussonetiae subsp. drimophilus</name>
    <dbReference type="NCBI Taxonomy" id="3373869"/>
    <lineage>
        <taxon>Bacteria</taxon>
        <taxon>Pseudomonadati</taxon>
        <taxon>Pseudomonadota</taxon>
        <taxon>Alphaproteobacteria</taxon>
        <taxon>Rhodobacterales</taxon>
        <taxon>Paracoccaceae</taxon>
        <taxon>Paracoccus</taxon>
        <taxon>Paracoccus broussonetiae</taxon>
    </lineage>
</organism>
<dbReference type="RefSeq" id="WP_395132468.1">
    <property type="nucleotide sequence ID" value="NZ_JBIMPR010000003.1"/>
</dbReference>
<feature type="region of interest" description="Disordered" evidence="1">
    <location>
        <begin position="14"/>
        <end position="36"/>
    </location>
</feature>
<sequence>MAKSVEEVFRDFTRYTGDGRPNEPVGHPLPWGDPRSGTWDPPKYDIRDALGGVYLAAQLAEEYAASATGTPQFSTRALAQAATVPTFANTILVAGQSFRLDPTGTALSTNGGTVNWSPSGSITPFHWGAIPWINTDQSAAFNAMSDWLRTQYVTDLGAFISQIDLCGLSWRCDSWNLTNIRQPAFSFGNGTIVSYGTGRTVVDCAGTNHARILGELSIEAPSRTNAPRVGMCIGRALFSGNPTPIAPDWAGRVRIDGYYTKAAFVNLASEVSRMDLHLTNKARSLTAVCLAHVGHMGTLDEFIGGLTSEYVTLPTAADGAMSNILHEYRQLICKRAADYAIPLLGISRANPAVATFNPADLTAAGISPGDAVFFHDHTGMPEIKNRRLIALAVNNGAGSVTLGETGGGNVNSTGYTAYGSGGRMWTSTGPAALFGNIRGLRMSAGYMLTYGDDAVILDCSRGSNGDLEFDFQAEANVRNSIRFSVGSSAAIIQGCRINLTSANQEAGNSFCSTTTSGTLRIDNLDLIIHGYSGTPTSSIWAGLGVTTLNNARIRVPYVASVPWTGWASFSGTIEVAEVGISRTIRNGVAMASATAAQMQAIASQINTVGKFQGLPCLDTTNNRVLYASGSATTATWRDGAGTVVYTPS</sequence>
<protein>
    <recommendedName>
        <fullName evidence="4">Tail spike TSP1/Gp66 N-terminal domain-containing protein</fullName>
    </recommendedName>
</protein>
<evidence type="ECO:0000313" key="3">
    <source>
        <dbReference type="Proteomes" id="UP001609376"/>
    </source>
</evidence>
<dbReference type="Proteomes" id="UP001609376">
    <property type="component" value="Unassembled WGS sequence"/>
</dbReference>
<evidence type="ECO:0000256" key="1">
    <source>
        <dbReference type="SAM" id="MobiDB-lite"/>
    </source>
</evidence>
<evidence type="ECO:0000313" key="2">
    <source>
        <dbReference type="EMBL" id="MFH5773609.1"/>
    </source>
</evidence>